<dbReference type="SUPFAM" id="SSF50800">
    <property type="entry name" value="PK beta-barrel domain-like"/>
    <property type="match status" value="1"/>
</dbReference>
<dbReference type="SUPFAM" id="SSF51621">
    <property type="entry name" value="Phosphoenolpyruvate/pyruvate domain"/>
    <property type="match status" value="1"/>
</dbReference>
<evidence type="ECO:0000256" key="12">
    <source>
        <dbReference type="ARBA" id="ARBA00023317"/>
    </source>
</evidence>
<sequence>MRKTKIICTIGPATSSEIMLKKLVGAGMDIVRLNLSHGTLPEHEEVIQMIRRIDPQIRVLADLQGPRIRTGKLKRKTANLKLKEFIDIFAKEIIGDETKISISPASVFADIRVGDILLLADGTIQLKVLAKNNEKLHCEIEDGGVLGEHKGVNIPKTKLSLPSLTDKDVKDAAWACDQGVDYIALSFVREAKDLLTLRELLKCKIPIIAKIEKPEAVENIKEIIKTAEAIMIARGDLGIEMRLEKVPETQKMIIKLCHEDKKPVIVATQMLESMVTNELPSRAEVSDVANAIYDGTDAVMLSEETSIGQYPIEAVETMSRIALEAEDEVDYEPKYL</sequence>
<dbReference type="InterPro" id="IPR015806">
    <property type="entry name" value="Pyrv_Knase_insert_dom_sf"/>
</dbReference>
<keyword evidence="7" id="KW-0547">Nucleotide-binding</keyword>
<proteinExistence type="inferred from homology"/>
<keyword evidence="5 14" id="KW-0808">Transferase</keyword>
<evidence type="ECO:0000256" key="4">
    <source>
        <dbReference type="ARBA" id="ARBA00012142"/>
    </source>
</evidence>
<comment type="similarity">
    <text evidence="3 14">Belongs to the pyruvate kinase family.</text>
</comment>
<keyword evidence="6" id="KW-0479">Metal-binding</keyword>
<dbReference type="InterPro" id="IPR036918">
    <property type="entry name" value="Pyrv_Knase_C_sf"/>
</dbReference>
<keyword evidence="9" id="KW-0067">ATP-binding</keyword>
<evidence type="ECO:0000256" key="1">
    <source>
        <dbReference type="ARBA" id="ARBA00001958"/>
    </source>
</evidence>
<dbReference type="GO" id="GO:0016301">
    <property type="term" value="F:kinase activity"/>
    <property type="evidence" value="ECO:0007669"/>
    <property type="project" value="UniProtKB-KW"/>
</dbReference>
<evidence type="ECO:0000259" key="15">
    <source>
        <dbReference type="Pfam" id="PF00224"/>
    </source>
</evidence>
<dbReference type="Gene3D" id="2.40.33.10">
    <property type="entry name" value="PK beta-barrel domain-like"/>
    <property type="match status" value="1"/>
</dbReference>
<dbReference type="EMBL" id="PEYM01000041">
    <property type="protein sequence ID" value="PIS30968.1"/>
    <property type="molecule type" value="Genomic_DNA"/>
</dbReference>
<reference evidence="16 17" key="1">
    <citation type="submission" date="2017-09" db="EMBL/GenBank/DDBJ databases">
        <title>Depth-based differentiation of microbial function through sediment-hosted aquifers and enrichment of novel symbionts in the deep terrestrial subsurface.</title>
        <authorList>
            <person name="Probst A.J."/>
            <person name="Ladd B."/>
            <person name="Jarett J.K."/>
            <person name="Geller-Mcgrath D.E."/>
            <person name="Sieber C.M."/>
            <person name="Emerson J.B."/>
            <person name="Anantharaman K."/>
            <person name="Thomas B.C."/>
            <person name="Malmstrom R."/>
            <person name="Stieglmeier M."/>
            <person name="Klingl A."/>
            <person name="Woyke T."/>
            <person name="Ryan C.M."/>
            <person name="Banfield J.F."/>
        </authorList>
    </citation>
    <scope>NUCLEOTIDE SEQUENCE [LARGE SCALE GENOMIC DNA]</scope>
    <source>
        <strain evidence="16">CG08_land_8_20_14_0_20_45_16</strain>
    </source>
</reference>
<comment type="caution">
    <text evidence="16">The sequence shown here is derived from an EMBL/GenBank/DDBJ whole genome shotgun (WGS) entry which is preliminary data.</text>
</comment>
<keyword evidence="10 14" id="KW-0460">Magnesium</keyword>
<dbReference type="AlphaFoldDB" id="A0A2H0Y152"/>
<dbReference type="Pfam" id="PF00224">
    <property type="entry name" value="PK"/>
    <property type="match status" value="1"/>
</dbReference>
<evidence type="ECO:0000313" key="16">
    <source>
        <dbReference type="EMBL" id="PIS30968.1"/>
    </source>
</evidence>
<dbReference type="GO" id="GO:0000287">
    <property type="term" value="F:magnesium ion binding"/>
    <property type="evidence" value="ECO:0007669"/>
    <property type="project" value="UniProtKB-UniRule"/>
</dbReference>
<dbReference type="NCBIfam" id="TIGR01064">
    <property type="entry name" value="pyruv_kin"/>
    <property type="match status" value="1"/>
</dbReference>
<dbReference type="Gene3D" id="3.20.20.60">
    <property type="entry name" value="Phosphoenolpyruvate-binding domains"/>
    <property type="match status" value="1"/>
</dbReference>
<keyword evidence="11 14" id="KW-0324">Glycolysis</keyword>
<evidence type="ECO:0000256" key="8">
    <source>
        <dbReference type="ARBA" id="ARBA00022777"/>
    </source>
</evidence>
<dbReference type="FunFam" id="2.40.33.10:FF:000001">
    <property type="entry name" value="Pyruvate kinase"/>
    <property type="match status" value="1"/>
</dbReference>
<dbReference type="GO" id="GO:0030955">
    <property type="term" value="F:potassium ion binding"/>
    <property type="evidence" value="ECO:0007669"/>
    <property type="project" value="UniProtKB-UniRule"/>
</dbReference>
<keyword evidence="8 14" id="KW-0418">Kinase</keyword>
<dbReference type="PRINTS" id="PR01050">
    <property type="entry name" value="PYRUVTKNASE"/>
</dbReference>
<protein>
    <recommendedName>
        <fullName evidence="4 13">Pyruvate kinase</fullName>
        <ecNumber evidence="4 13">2.7.1.40</ecNumber>
    </recommendedName>
</protein>
<dbReference type="GO" id="GO:0004743">
    <property type="term" value="F:pyruvate kinase activity"/>
    <property type="evidence" value="ECO:0007669"/>
    <property type="project" value="UniProtKB-UniRule"/>
</dbReference>
<comment type="catalytic activity">
    <reaction evidence="14">
        <text>pyruvate + ATP = phosphoenolpyruvate + ADP + H(+)</text>
        <dbReference type="Rhea" id="RHEA:18157"/>
        <dbReference type="ChEBI" id="CHEBI:15361"/>
        <dbReference type="ChEBI" id="CHEBI:15378"/>
        <dbReference type="ChEBI" id="CHEBI:30616"/>
        <dbReference type="ChEBI" id="CHEBI:58702"/>
        <dbReference type="ChEBI" id="CHEBI:456216"/>
        <dbReference type="EC" id="2.7.1.40"/>
    </reaction>
</comment>
<gene>
    <name evidence="16" type="primary">pyk</name>
    <name evidence="16" type="ORF">COT42_02030</name>
</gene>
<dbReference type="GO" id="GO:0005524">
    <property type="term" value="F:ATP binding"/>
    <property type="evidence" value="ECO:0007669"/>
    <property type="project" value="UniProtKB-KW"/>
</dbReference>
<evidence type="ECO:0000256" key="7">
    <source>
        <dbReference type="ARBA" id="ARBA00022741"/>
    </source>
</evidence>
<dbReference type="EC" id="2.7.1.40" evidence="4 13"/>
<dbReference type="InterPro" id="IPR018209">
    <property type="entry name" value="Pyrv_Knase_AS"/>
</dbReference>
<evidence type="ECO:0000256" key="13">
    <source>
        <dbReference type="NCBIfam" id="TIGR01064"/>
    </source>
</evidence>
<evidence type="ECO:0000256" key="5">
    <source>
        <dbReference type="ARBA" id="ARBA00022679"/>
    </source>
</evidence>
<dbReference type="InterPro" id="IPR001697">
    <property type="entry name" value="Pyr_Knase"/>
</dbReference>
<dbReference type="Proteomes" id="UP000231343">
    <property type="component" value="Unassembled WGS sequence"/>
</dbReference>
<keyword evidence="12 16" id="KW-0670">Pyruvate</keyword>
<dbReference type="NCBIfam" id="NF004491">
    <property type="entry name" value="PRK05826.1"/>
    <property type="match status" value="1"/>
</dbReference>
<accession>A0A2H0Y152</accession>
<dbReference type="PANTHER" id="PTHR11817">
    <property type="entry name" value="PYRUVATE KINASE"/>
    <property type="match status" value="1"/>
</dbReference>
<evidence type="ECO:0000256" key="2">
    <source>
        <dbReference type="ARBA" id="ARBA00004997"/>
    </source>
</evidence>
<feature type="domain" description="Pyruvate kinase barrel" evidence="15">
    <location>
        <begin position="1"/>
        <end position="315"/>
    </location>
</feature>
<evidence type="ECO:0000256" key="14">
    <source>
        <dbReference type="RuleBase" id="RU000504"/>
    </source>
</evidence>
<evidence type="ECO:0000256" key="6">
    <source>
        <dbReference type="ARBA" id="ARBA00022723"/>
    </source>
</evidence>
<evidence type="ECO:0000256" key="10">
    <source>
        <dbReference type="ARBA" id="ARBA00022842"/>
    </source>
</evidence>
<evidence type="ECO:0000256" key="3">
    <source>
        <dbReference type="ARBA" id="ARBA00008663"/>
    </source>
</evidence>
<dbReference type="PROSITE" id="PS00110">
    <property type="entry name" value="PYRUVATE_KINASE"/>
    <property type="match status" value="1"/>
</dbReference>
<dbReference type="UniPathway" id="UPA00109">
    <property type="reaction ID" value="UER00188"/>
</dbReference>
<comment type="pathway">
    <text evidence="2 14">Carbohydrate degradation; glycolysis; pyruvate from D-glyceraldehyde 3-phosphate: step 5/5.</text>
</comment>
<dbReference type="InterPro" id="IPR015793">
    <property type="entry name" value="Pyrv_Knase_brl"/>
</dbReference>
<dbReference type="InterPro" id="IPR040442">
    <property type="entry name" value="Pyrv_kinase-like_dom_sf"/>
</dbReference>
<evidence type="ECO:0000313" key="17">
    <source>
        <dbReference type="Proteomes" id="UP000231343"/>
    </source>
</evidence>
<evidence type="ECO:0000256" key="9">
    <source>
        <dbReference type="ARBA" id="ARBA00022840"/>
    </source>
</evidence>
<organism evidence="16 17">
    <name type="scientific">Candidatus Saganbacteria bacterium CG08_land_8_20_14_0_20_45_16</name>
    <dbReference type="NCBI Taxonomy" id="2014293"/>
    <lineage>
        <taxon>Bacteria</taxon>
        <taxon>Bacillati</taxon>
        <taxon>Saganbacteria</taxon>
    </lineage>
</organism>
<evidence type="ECO:0000256" key="11">
    <source>
        <dbReference type="ARBA" id="ARBA00023152"/>
    </source>
</evidence>
<dbReference type="InterPro" id="IPR011037">
    <property type="entry name" value="Pyrv_Knase-like_insert_dom_sf"/>
</dbReference>
<comment type="cofactor">
    <cofactor evidence="1">
        <name>K(+)</name>
        <dbReference type="ChEBI" id="CHEBI:29103"/>
    </cofactor>
</comment>
<dbReference type="InterPro" id="IPR015813">
    <property type="entry name" value="Pyrv/PenolPyrv_kinase-like_dom"/>
</dbReference>
<dbReference type="Gene3D" id="3.40.1380.20">
    <property type="entry name" value="Pyruvate kinase, C-terminal domain"/>
    <property type="match status" value="1"/>
</dbReference>
<name>A0A2H0Y152_UNCSA</name>